<dbReference type="Pfam" id="PF00112">
    <property type="entry name" value="Peptidase_C1"/>
    <property type="match status" value="1"/>
</dbReference>
<dbReference type="GeneID" id="141457848"/>
<dbReference type="SMART" id="SM00645">
    <property type="entry name" value="Pept_C1"/>
    <property type="match status" value="1"/>
</dbReference>
<evidence type="ECO:0000256" key="3">
    <source>
        <dbReference type="ARBA" id="ARBA00022729"/>
    </source>
</evidence>
<dbReference type="HOGENOM" id="CLU_012184_3_3_1"/>
<dbReference type="eggNOG" id="KOG1543">
    <property type="taxonomic scope" value="Eukaryota"/>
</dbReference>
<keyword evidence="10" id="KW-1185">Reference proteome</keyword>
<evidence type="ECO:0000313" key="9">
    <source>
        <dbReference type="EnsemblMetazoa" id="RPRC010398-PA"/>
    </source>
</evidence>
<dbReference type="RefSeq" id="XP_073991253.1">
    <property type="nucleotide sequence ID" value="XM_074135152.1"/>
</dbReference>
<evidence type="ECO:0000256" key="2">
    <source>
        <dbReference type="ARBA" id="ARBA00022670"/>
    </source>
</evidence>
<dbReference type="EnsemblMetazoa" id="RPRC010398-RA">
    <property type="protein sequence ID" value="RPRC010398-PA"/>
    <property type="gene ID" value="RPRC010398"/>
</dbReference>
<dbReference type="InterPro" id="IPR000169">
    <property type="entry name" value="Pept_cys_AS"/>
</dbReference>
<proteinExistence type="inferred from homology"/>
<evidence type="ECO:0000259" key="8">
    <source>
        <dbReference type="SMART" id="SM00645"/>
    </source>
</evidence>
<keyword evidence="7" id="KW-1015">Disulfide bond</keyword>
<dbReference type="Proteomes" id="UP000015103">
    <property type="component" value="Unassembled WGS sequence"/>
</dbReference>
<dbReference type="RefSeq" id="XP_073991254.1">
    <property type="nucleotide sequence ID" value="XM_074135153.1"/>
</dbReference>
<accession>T1I278</accession>
<dbReference type="InterPro" id="IPR025660">
    <property type="entry name" value="Pept_his_AS"/>
</dbReference>
<keyword evidence="2" id="KW-0645">Protease</keyword>
<protein>
    <submittedName>
        <fullName evidence="9">Pept_C1 domain-containing protein</fullName>
    </submittedName>
</protein>
<organism evidence="9 10">
    <name type="scientific">Rhodnius prolixus</name>
    <name type="common">Triatomid bug</name>
    <dbReference type="NCBI Taxonomy" id="13249"/>
    <lineage>
        <taxon>Eukaryota</taxon>
        <taxon>Metazoa</taxon>
        <taxon>Ecdysozoa</taxon>
        <taxon>Arthropoda</taxon>
        <taxon>Hexapoda</taxon>
        <taxon>Insecta</taxon>
        <taxon>Pterygota</taxon>
        <taxon>Neoptera</taxon>
        <taxon>Paraneoptera</taxon>
        <taxon>Hemiptera</taxon>
        <taxon>Heteroptera</taxon>
        <taxon>Panheteroptera</taxon>
        <taxon>Cimicomorpha</taxon>
        <taxon>Reduviidae</taxon>
        <taxon>Triatominae</taxon>
        <taxon>Rhodnius</taxon>
    </lineage>
</organism>
<dbReference type="EMBL" id="ACPB03014802">
    <property type="status" value="NOT_ANNOTATED_CDS"/>
    <property type="molecule type" value="Genomic_DNA"/>
</dbReference>
<dbReference type="PROSITE" id="PS00139">
    <property type="entry name" value="THIOL_PROTEASE_CYS"/>
    <property type="match status" value="1"/>
</dbReference>
<dbReference type="InterPro" id="IPR012599">
    <property type="entry name" value="Propeptide_C1A"/>
</dbReference>
<dbReference type="SUPFAM" id="SSF54001">
    <property type="entry name" value="Cysteine proteinases"/>
    <property type="match status" value="1"/>
</dbReference>
<dbReference type="InterPro" id="IPR000668">
    <property type="entry name" value="Peptidase_C1A_C"/>
</dbReference>
<dbReference type="Pfam" id="PF08127">
    <property type="entry name" value="Propeptide_C1"/>
    <property type="match status" value="1"/>
</dbReference>
<comment type="similarity">
    <text evidence="1">Belongs to the peptidase C1 family.</text>
</comment>
<dbReference type="InParanoid" id="T1I278"/>
<evidence type="ECO:0000256" key="7">
    <source>
        <dbReference type="ARBA" id="ARBA00023157"/>
    </source>
</evidence>
<dbReference type="AlphaFoldDB" id="T1I278"/>
<reference evidence="9" key="1">
    <citation type="submission" date="2015-05" db="UniProtKB">
        <authorList>
            <consortium name="EnsemblMetazoa"/>
        </authorList>
    </citation>
    <scope>IDENTIFICATION</scope>
</reference>
<evidence type="ECO:0000256" key="4">
    <source>
        <dbReference type="ARBA" id="ARBA00022801"/>
    </source>
</evidence>
<dbReference type="GO" id="GO:0004197">
    <property type="term" value="F:cysteine-type endopeptidase activity"/>
    <property type="evidence" value="ECO:0007669"/>
    <property type="project" value="InterPro"/>
</dbReference>
<dbReference type="Gene3D" id="3.90.70.10">
    <property type="entry name" value="Cysteine proteinases"/>
    <property type="match status" value="1"/>
</dbReference>
<dbReference type="PROSITE" id="PS00640">
    <property type="entry name" value="THIOL_PROTEASE_ASN"/>
    <property type="match status" value="1"/>
</dbReference>
<dbReference type="RefSeq" id="XP_073991256.1">
    <property type="nucleotide sequence ID" value="XM_074135155.1"/>
</dbReference>
<evidence type="ECO:0000256" key="6">
    <source>
        <dbReference type="ARBA" id="ARBA00023145"/>
    </source>
</evidence>
<evidence type="ECO:0000256" key="1">
    <source>
        <dbReference type="ARBA" id="ARBA00008455"/>
    </source>
</evidence>
<sequence>MKLLIVLSLICGTLSENPQNEDPLSDEFINYINSLNTTWKAGRNFHPKTSHKYLTKLMGVHPDAKLHRLPLKSSRYIENNYVQIPEQFDSRVEWQDCPTISEIRDQGSCGSCWAFGAVEAMSDRICIHSKAKISVRLSAEDLVFCCYTCGFGCDGGYPGAAWDHWVHKGIVTGGSYGSAQGCRPYEISPCEHHVNGTRKPCGPSPKHMPKCEKTCQPSYKMSYKQDLYYGKTAYSVESDETSIQKEIQSNGPVEGTLAVFEDLLSYKEGVYQHVHGKELGGHAIRIIGWGVENEKPYWLIANSWNTDWGDQGYFKILRGNDECGIESGVSAGIPKPRF</sequence>
<name>T1I278_RHOPR</name>
<evidence type="ECO:0000256" key="5">
    <source>
        <dbReference type="ARBA" id="ARBA00022807"/>
    </source>
</evidence>
<dbReference type="PROSITE" id="PS00639">
    <property type="entry name" value="THIOL_PROTEASE_HIS"/>
    <property type="match status" value="1"/>
</dbReference>
<dbReference type="InterPro" id="IPR025661">
    <property type="entry name" value="Pept_asp_AS"/>
</dbReference>
<dbReference type="FunFam" id="3.90.70.10:FF:000031">
    <property type="entry name" value="Cathepsin B"/>
    <property type="match status" value="1"/>
</dbReference>
<dbReference type="CDD" id="cd02620">
    <property type="entry name" value="Peptidase_C1A_CathepsinB"/>
    <property type="match status" value="1"/>
</dbReference>
<dbReference type="FunCoup" id="T1I278">
    <property type="interactions" value="763"/>
</dbReference>
<feature type="domain" description="Peptidase C1A papain C-terminal" evidence="8">
    <location>
        <begin position="84"/>
        <end position="333"/>
    </location>
</feature>
<dbReference type="STRING" id="13249.T1I278"/>
<keyword evidence="3" id="KW-0732">Signal</keyword>
<dbReference type="VEuPathDB" id="VectorBase:RPRC010398"/>
<dbReference type="InterPro" id="IPR038765">
    <property type="entry name" value="Papain-like_cys_pep_sf"/>
</dbReference>
<keyword evidence="5" id="KW-0788">Thiol protease</keyword>
<dbReference type="InterPro" id="IPR013128">
    <property type="entry name" value="Peptidase_C1A"/>
</dbReference>
<dbReference type="OMA" id="DEKIPYW"/>
<evidence type="ECO:0000313" key="10">
    <source>
        <dbReference type="Proteomes" id="UP000015103"/>
    </source>
</evidence>
<dbReference type="PANTHER" id="PTHR12411">
    <property type="entry name" value="CYSTEINE PROTEASE FAMILY C1-RELATED"/>
    <property type="match status" value="1"/>
</dbReference>
<dbReference type="RefSeq" id="XP_073991258.1">
    <property type="nucleotide sequence ID" value="XM_074135157.1"/>
</dbReference>
<keyword evidence="6" id="KW-0865">Zymogen</keyword>
<keyword evidence="4" id="KW-0378">Hydrolase</keyword>
<dbReference type="GO" id="GO:0006508">
    <property type="term" value="P:proteolysis"/>
    <property type="evidence" value="ECO:0007669"/>
    <property type="project" value="UniProtKB-KW"/>
</dbReference>
<dbReference type="PRINTS" id="PR00705">
    <property type="entry name" value="PAPAIN"/>
</dbReference>
<dbReference type="RefSeq" id="XP_073991257.1">
    <property type="nucleotide sequence ID" value="XM_074135156.1"/>
</dbReference>